<keyword evidence="2" id="KW-0092">Biotin</keyword>
<evidence type="ECO:0000256" key="1">
    <source>
        <dbReference type="ARBA" id="ARBA00022598"/>
    </source>
</evidence>
<dbReference type="Proteomes" id="UP001055200">
    <property type="component" value="Chromosome"/>
</dbReference>
<dbReference type="InterPro" id="IPR003142">
    <property type="entry name" value="BPL_C"/>
</dbReference>
<dbReference type="PANTHER" id="PTHR12835">
    <property type="entry name" value="BIOTIN PROTEIN LIGASE"/>
    <property type="match status" value="1"/>
</dbReference>
<name>A0ABY3U018_9MYCO</name>
<dbReference type="Gene3D" id="3.30.930.10">
    <property type="entry name" value="Bira Bifunctional Protein, Domain 2"/>
    <property type="match status" value="1"/>
</dbReference>
<evidence type="ECO:0000256" key="3">
    <source>
        <dbReference type="ARBA" id="ARBA00024227"/>
    </source>
</evidence>
<keyword evidence="1 6" id="KW-0436">Ligase</keyword>
<dbReference type="EMBL" id="CP092365">
    <property type="protein sequence ID" value="ULN51996.1"/>
    <property type="molecule type" value="Genomic_DNA"/>
</dbReference>
<dbReference type="EC" id="6.3.4.15" evidence="3"/>
<proteinExistence type="predicted"/>
<dbReference type="PANTHER" id="PTHR12835:SF5">
    <property type="entry name" value="BIOTIN--PROTEIN LIGASE"/>
    <property type="match status" value="1"/>
</dbReference>
<accession>A0ABY3U018</accession>
<feature type="domain" description="BPL/LPL catalytic" evidence="5">
    <location>
        <begin position="54"/>
        <end position="158"/>
    </location>
</feature>
<dbReference type="NCBIfam" id="TIGR00121">
    <property type="entry name" value="birA_ligase"/>
    <property type="match status" value="1"/>
</dbReference>
<dbReference type="Pfam" id="PF02237">
    <property type="entry name" value="BPL_C"/>
    <property type="match status" value="1"/>
</dbReference>
<gene>
    <name evidence="6" type="ORF">MIU77_14115</name>
</gene>
<sequence length="271" mass="27423">MTERAAARPALDDTALRSALAGRWRRIDVVEQTGSTNADLLARAAGGEDIGGAVLAAEHQSAGRGRQGRGWSAPPRSQLSLSVGVDAAAVPASAWGWLPLATGVAVTDALAELTDLPVGLKWPNDVLAGPGDAPGKLAGILAEVAAPAKAIVVGVGLNAAMSAQEAPAPQATSLSMLGAPTDRTALAVALLEALAERIGAWRAAGGADRRLVADYTARSVTVGRRVRALLPGEKTVQGIAEAIDEMGRLRVATGAETVAVAAGDVTHLRPV</sequence>
<protein>
    <recommendedName>
        <fullName evidence="3">biotin--[biotin carboxyl-carrier protein] ligase</fullName>
        <ecNumber evidence="3">6.3.4.15</ecNumber>
    </recommendedName>
</protein>
<keyword evidence="7" id="KW-1185">Reference proteome</keyword>
<feature type="domain" description="Biotin protein ligase C-terminal" evidence="4">
    <location>
        <begin position="222"/>
        <end position="267"/>
    </location>
</feature>
<dbReference type="Gene3D" id="2.30.30.100">
    <property type="match status" value="1"/>
</dbReference>
<dbReference type="InterPro" id="IPR045864">
    <property type="entry name" value="aa-tRNA-synth_II/BPL/LPL"/>
</dbReference>
<reference evidence="6" key="1">
    <citation type="submission" date="2022-08" db="EMBL/GenBank/DDBJ databases">
        <title>Complete genome sequence of 14 non-tuberculosis mycobacteria type-strains.</title>
        <authorList>
            <person name="Igarashi Y."/>
            <person name="Osugi A."/>
            <person name="Mitarai S."/>
        </authorList>
    </citation>
    <scope>NUCLEOTIDE SEQUENCE</scope>
    <source>
        <strain evidence="6">DSM 45575</strain>
    </source>
</reference>
<evidence type="ECO:0000259" key="4">
    <source>
        <dbReference type="Pfam" id="PF02237"/>
    </source>
</evidence>
<evidence type="ECO:0000313" key="6">
    <source>
        <dbReference type="EMBL" id="ULN51996.1"/>
    </source>
</evidence>
<dbReference type="RefSeq" id="WP_240170276.1">
    <property type="nucleotide sequence ID" value="NZ_CP092365.1"/>
</dbReference>
<dbReference type="GO" id="GO:0004077">
    <property type="term" value="F:biotin--[biotin carboxyl-carrier protein] ligase activity"/>
    <property type="evidence" value="ECO:0007669"/>
    <property type="project" value="UniProtKB-EC"/>
</dbReference>
<evidence type="ECO:0000256" key="2">
    <source>
        <dbReference type="ARBA" id="ARBA00023267"/>
    </source>
</evidence>
<evidence type="ECO:0000313" key="7">
    <source>
        <dbReference type="Proteomes" id="UP001055200"/>
    </source>
</evidence>
<evidence type="ECO:0000259" key="5">
    <source>
        <dbReference type="Pfam" id="PF03099"/>
    </source>
</evidence>
<dbReference type="InterPro" id="IPR004408">
    <property type="entry name" value="Biotin_CoA_COase_ligase"/>
</dbReference>
<dbReference type="CDD" id="cd16442">
    <property type="entry name" value="BPL"/>
    <property type="match status" value="1"/>
</dbReference>
<dbReference type="SUPFAM" id="SSF55681">
    <property type="entry name" value="Class II aaRS and biotin synthetases"/>
    <property type="match status" value="1"/>
</dbReference>
<dbReference type="Pfam" id="PF03099">
    <property type="entry name" value="BPL_LplA_LipB"/>
    <property type="match status" value="1"/>
</dbReference>
<dbReference type="InterPro" id="IPR004143">
    <property type="entry name" value="BPL_LPL_catalytic"/>
</dbReference>
<organism evidence="6 7">
    <name type="scientific">Mycolicibacillus parakoreensis</name>
    <dbReference type="NCBI Taxonomy" id="1069221"/>
    <lineage>
        <taxon>Bacteria</taxon>
        <taxon>Bacillati</taxon>
        <taxon>Actinomycetota</taxon>
        <taxon>Actinomycetes</taxon>
        <taxon>Mycobacteriales</taxon>
        <taxon>Mycobacteriaceae</taxon>
        <taxon>Mycolicibacillus</taxon>
    </lineage>
</organism>